<dbReference type="EMBL" id="JANPWB010000003">
    <property type="protein sequence ID" value="KAJ1202909.1"/>
    <property type="molecule type" value="Genomic_DNA"/>
</dbReference>
<name>A0AAV7VMN7_PLEWA</name>
<evidence type="ECO:0000313" key="3">
    <source>
        <dbReference type="Proteomes" id="UP001066276"/>
    </source>
</evidence>
<evidence type="ECO:0000256" key="1">
    <source>
        <dbReference type="SAM" id="MobiDB-lite"/>
    </source>
</evidence>
<sequence length="109" mass="12269">MGPVNNGDGGVRGSRLMPVRADIPCWACRDGTADFFLNSANAWEELYEYRVELTTGGAPERQSLPRWHPRSTRWDQPTASSVWGHTKAQAEKDIWVFLLALTTLISEHL</sequence>
<reference evidence="2" key="1">
    <citation type="journal article" date="2022" name="bioRxiv">
        <title>Sequencing and chromosome-scale assembly of the giantPleurodeles waltlgenome.</title>
        <authorList>
            <person name="Brown T."/>
            <person name="Elewa A."/>
            <person name="Iarovenko S."/>
            <person name="Subramanian E."/>
            <person name="Araus A.J."/>
            <person name="Petzold A."/>
            <person name="Susuki M."/>
            <person name="Suzuki K.-i.T."/>
            <person name="Hayashi T."/>
            <person name="Toyoda A."/>
            <person name="Oliveira C."/>
            <person name="Osipova E."/>
            <person name="Leigh N.D."/>
            <person name="Simon A."/>
            <person name="Yun M.H."/>
        </authorList>
    </citation>
    <scope>NUCLEOTIDE SEQUENCE</scope>
    <source>
        <strain evidence="2">20211129_DDA</strain>
        <tissue evidence="2">Liver</tissue>
    </source>
</reference>
<evidence type="ECO:0000313" key="2">
    <source>
        <dbReference type="EMBL" id="KAJ1202909.1"/>
    </source>
</evidence>
<keyword evidence="3" id="KW-1185">Reference proteome</keyword>
<dbReference type="AlphaFoldDB" id="A0AAV7VMN7"/>
<dbReference type="Proteomes" id="UP001066276">
    <property type="component" value="Chromosome 2_1"/>
</dbReference>
<protein>
    <submittedName>
        <fullName evidence="2">Uncharacterized protein</fullName>
    </submittedName>
</protein>
<feature type="region of interest" description="Disordered" evidence="1">
    <location>
        <begin position="60"/>
        <end position="79"/>
    </location>
</feature>
<gene>
    <name evidence="2" type="ORF">NDU88_006704</name>
</gene>
<organism evidence="2 3">
    <name type="scientific">Pleurodeles waltl</name>
    <name type="common">Iberian ribbed newt</name>
    <dbReference type="NCBI Taxonomy" id="8319"/>
    <lineage>
        <taxon>Eukaryota</taxon>
        <taxon>Metazoa</taxon>
        <taxon>Chordata</taxon>
        <taxon>Craniata</taxon>
        <taxon>Vertebrata</taxon>
        <taxon>Euteleostomi</taxon>
        <taxon>Amphibia</taxon>
        <taxon>Batrachia</taxon>
        <taxon>Caudata</taxon>
        <taxon>Salamandroidea</taxon>
        <taxon>Salamandridae</taxon>
        <taxon>Pleurodelinae</taxon>
        <taxon>Pleurodeles</taxon>
    </lineage>
</organism>
<accession>A0AAV7VMN7</accession>
<comment type="caution">
    <text evidence="2">The sequence shown here is derived from an EMBL/GenBank/DDBJ whole genome shotgun (WGS) entry which is preliminary data.</text>
</comment>
<proteinExistence type="predicted"/>